<organism evidence="12 13">
    <name type="scientific">Silvibacterium dinghuense</name>
    <dbReference type="NCBI Taxonomy" id="1560006"/>
    <lineage>
        <taxon>Bacteria</taxon>
        <taxon>Pseudomonadati</taxon>
        <taxon>Acidobacteriota</taxon>
        <taxon>Terriglobia</taxon>
        <taxon>Terriglobales</taxon>
        <taxon>Acidobacteriaceae</taxon>
        <taxon>Silvibacterium</taxon>
    </lineage>
</organism>
<evidence type="ECO:0000256" key="8">
    <source>
        <dbReference type="ARBA" id="ARBA00025369"/>
    </source>
</evidence>
<dbReference type="InterPro" id="IPR003416">
    <property type="entry name" value="MgtC/SapB/SrpB/YhiD_fam"/>
</dbReference>
<feature type="domain" description="MgtC/SapB/SrpB/YhiD N-terminal" evidence="10">
    <location>
        <begin position="33"/>
        <end position="152"/>
    </location>
</feature>
<comment type="function">
    <text evidence="8">Virulence factor required for growth in low Mg(2+) medium and for intramacrophage survival. May be involved in regulating membrane potential by activating Na(+)/K(+)-ATPase.</text>
</comment>
<dbReference type="PRINTS" id="PR01837">
    <property type="entry name" value="MGTCSAPBPROT"/>
</dbReference>
<dbReference type="Pfam" id="PF21770">
    <property type="entry name" value="MgtC_SapB_C"/>
    <property type="match status" value="1"/>
</dbReference>
<dbReference type="Pfam" id="PF02308">
    <property type="entry name" value="MgtC"/>
    <property type="match status" value="1"/>
</dbReference>
<dbReference type="EMBL" id="SDMK01000001">
    <property type="protein sequence ID" value="RXS97663.1"/>
    <property type="molecule type" value="Genomic_DNA"/>
</dbReference>
<feature type="domain" description="MgtC-like C-terminal" evidence="11">
    <location>
        <begin position="168"/>
        <end position="243"/>
    </location>
</feature>
<evidence type="ECO:0000256" key="4">
    <source>
        <dbReference type="ARBA" id="ARBA00022475"/>
    </source>
</evidence>
<feature type="transmembrane region" description="Helical" evidence="9">
    <location>
        <begin position="58"/>
        <end position="77"/>
    </location>
</feature>
<comment type="similarity">
    <text evidence="2">Belongs to the MgtC/SapB family.</text>
</comment>
<sequence>MSAIHQVLAVISAAHPWWTDSTPLWKQQTFPRLLLALALGVCVGAERQWRQRAAGLRTNTLVCLGAAAFVDLGLTVAPNTTQVIAYVVSGVGFLGAGAIMKDGANVRGLNTAATLWCSAAVGACVGAGELLDGIFVAILLIGINSALRPLSRYIDQRSLAATKPYALFRLRILCEAGHAKDAESHLTRAIAERSLLLRELRTEDEEASDTSVLQAVLESQSRSDEHLQEVAAELRACPWVESVDVSGTDPDAE</sequence>
<evidence type="ECO:0000313" key="13">
    <source>
        <dbReference type="Proteomes" id="UP000290253"/>
    </source>
</evidence>
<evidence type="ECO:0000256" key="3">
    <source>
        <dbReference type="ARBA" id="ARBA00013833"/>
    </source>
</evidence>
<evidence type="ECO:0000256" key="6">
    <source>
        <dbReference type="ARBA" id="ARBA00022989"/>
    </source>
</evidence>
<feature type="transmembrane region" description="Helical" evidence="9">
    <location>
        <begin position="83"/>
        <end position="100"/>
    </location>
</feature>
<dbReference type="RefSeq" id="WP_129207442.1">
    <property type="nucleotide sequence ID" value="NZ_BMGU01000001.1"/>
</dbReference>
<accession>A0A4Q1SJP7</accession>
<evidence type="ECO:0000256" key="1">
    <source>
        <dbReference type="ARBA" id="ARBA00004651"/>
    </source>
</evidence>
<dbReference type="PANTHER" id="PTHR33778">
    <property type="entry name" value="PROTEIN MGTC"/>
    <property type="match status" value="1"/>
</dbReference>
<dbReference type="InterPro" id="IPR049177">
    <property type="entry name" value="MgtC_SapB_SrpB_YhiD_N"/>
</dbReference>
<dbReference type="OrthoDB" id="9811198at2"/>
<comment type="caution">
    <text evidence="12">The sequence shown here is derived from an EMBL/GenBank/DDBJ whole genome shotgun (WGS) entry which is preliminary data.</text>
</comment>
<evidence type="ECO:0000256" key="7">
    <source>
        <dbReference type="ARBA" id="ARBA00023136"/>
    </source>
</evidence>
<dbReference type="GO" id="GO:0005886">
    <property type="term" value="C:plasma membrane"/>
    <property type="evidence" value="ECO:0007669"/>
    <property type="project" value="UniProtKB-SubCell"/>
</dbReference>
<comment type="subcellular location">
    <subcellularLocation>
        <location evidence="1">Cell membrane</location>
        <topology evidence="1">Multi-pass membrane protein</topology>
    </subcellularLocation>
</comment>
<evidence type="ECO:0000256" key="5">
    <source>
        <dbReference type="ARBA" id="ARBA00022692"/>
    </source>
</evidence>
<dbReference type="Gene3D" id="3.30.70.260">
    <property type="match status" value="1"/>
</dbReference>
<dbReference type="InterPro" id="IPR048640">
    <property type="entry name" value="MgtC-like_C"/>
</dbReference>
<keyword evidence="13" id="KW-1185">Reference proteome</keyword>
<evidence type="ECO:0000313" key="12">
    <source>
        <dbReference type="EMBL" id="RXS97663.1"/>
    </source>
</evidence>
<proteinExistence type="inferred from homology"/>
<reference evidence="12 13" key="1">
    <citation type="journal article" date="2016" name="Int. J. Syst. Evol. Microbiol.">
        <title>Acidipila dinghuensis sp. nov., an acidobacterium isolated from forest soil.</title>
        <authorList>
            <person name="Jiang Y.W."/>
            <person name="Wang J."/>
            <person name="Chen M.H."/>
            <person name="Lv Y.Y."/>
            <person name="Qiu L.H."/>
        </authorList>
    </citation>
    <scope>NUCLEOTIDE SEQUENCE [LARGE SCALE GENOMIC DNA]</scope>
    <source>
        <strain evidence="12 13">DHOF10</strain>
    </source>
</reference>
<keyword evidence="6 9" id="KW-1133">Transmembrane helix</keyword>
<protein>
    <recommendedName>
        <fullName evidence="3">Protein MgtC</fullName>
    </recommendedName>
</protein>
<name>A0A4Q1SJP7_9BACT</name>
<evidence type="ECO:0000259" key="10">
    <source>
        <dbReference type="Pfam" id="PF02308"/>
    </source>
</evidence>
<dbReference type="AlphaFoldDB" id="A0A4Q1SJP7"/>
<keyword evidence="5 9" id="KW-0812">Transmembrane</keyword>
<dbReference type="PANTHER" id="PTHR33778:SF3">
    <property type="entry name" value="PROTEIN MGTC"/>
    <property type="match status" value="1"/>
</dbReference>
<evidence type="ECO:0000259" key="11">
    <source>
        <dbReference type="Pfam" id="PF21770"/>
    </source>
</evidence>
<evidence type="ECO:0000256" key="9">
    <source>
        <dbReference type="SAM" id="Phobius"/>
    </source>
</evidence>
<keyword evidence="4" id="KW-1003">Cell membrane</keyword>
<keyword evidence="7 9" id="KW-0472">Membrane</keyword>
<evidence type="ECO:0000256" key="2">
    <source>
        <dbReference type="ARBA" id="ARBA00009298"/>
    </source>
</evidence>
<dbReference type="Proteomes" id="UP000290253">
    <property type="component" value="Unassembled WGS sequence"/>
</dbReference>
<gene>
    <name evidence="12" type="ORF">ESZ00_07245</name>
</gene>